<dbReference type="CDD" id="cd00093">
    <property type="entry name" value="HTH_XRE"/>
    <property type="match status" value="1"/>
</dbReference>
<sequence>MANERLRAVLLEQGITVAALAEAIDVDEKTVERWISKGRTPYRRHRYAVATRLGVDETYLWPEALSNEQVTAASQSELITVYPQRTAVPRDGWGRLFSRAEREIGILVYAGLFLSEDGGVQKILMDKARAGVRVRILLGDPDSPEVAQRGADEGVDDAMAAKIRNALVMYRPLRAVEGIEFRFHKTILYNSIYRADDELLVNTHVYGVTAPRAPVLYLRKVAGGDIVNTYLESFERVWDGATPIPEA</sequence>
<dbReference type="SUPFAM" id="SSF56024">
    <property type="entry name" value="Phospholipase D/nuclease"/>
    <property type="match status" value="1"/>
</dbReference>
<protein>
    <submittedName>
        <fullName evidence="2">DUF5919 domain-containing protein</fullName>
    </submittedName>
</protein>
<proteinExistence type="predicted"/>
<evidence type="ECO:0000313" key="3">
    <source>
        <dbReference type="Proteomes" id="UP001501822"/>
    </source>
</evidence>
<evidence type="ECO:0000259" key="1">
    <source>
        <dbReference type="PROSITE" id="PS50943"/>
    </source>
</evidence>
<dbReference type="RefSeq" id="WP_252803062.1">
    <property type="nucleotide sequence ID" value="NZ_BAAABM010000016.1"/>
</dbReference>
<organism evidence="2 3">
    <name type="scientific">Actinoallomurus spadix</name>
    <dbReference type="NCBI Taxonomy" id="79912"/>
    <lineage>
        <taxon>Bacteria</taxon>
        <taxon>Bacillati</taxon>
        <taxon>Actinomycetota</taxon>
        <taxon>Actinomycetes</taxon>
        <taxon>Streptosporangiales</taxon>
        <taxon>Thermomonosporaceae</taxon>
        <taxon>Actinoallomurus</taxon>
    </lineage>
</organism>
<dbReference type="SMART" id="SM00530">
    <property type="entry name" value="HTH_XRE"/>
    <property type="match status" value="1"/>
</dbReference>
<accession>A0ABP3G6H4</accession>
<gene>
    <name evidence="2" type="ORF">GCM10010151_26920</name>
</gene>
<evidence type="ECO:0000313" key="2">
    <source>
        <dbReference type="EMBL" id="GAA0335826.1"/>
    </source>
</evidence>
<dbReference type="InterPro" id="IPR010982">
    <property type="entry name" value="Lambda_DNA-bd_dom_sf"/>
</dbReference>
<dbReference type="InterPro" id="IPR001387">
    <property type="entry name" value="Cro/C1-type_HTH"/>
</dbReference>
<dbReference type="Gene3D" id="1.10.260.40">
    <property type="entry name" value="lambda repressor-like DNA-binding domains"/>
    <property type="match status" value="1"/>
</dbReference>
<feature type="domain" description="HTH cro/C1-type" evidence="1">
    <location>
        <begin position="6"/>
        <end position="60"/>
    </location>
</feature>
<dbReference type="EMBL" id="BAAABM010000016">
    <property type="protein sequence ID" value="GAA0335826.1"/>
    <property type="molecule type" value="Genomic_DNA"/>
</dbReference>
<name>A0ABP3G6H4_9ACTN</name>
<dbReference type="PROSITE" id="PS50943">
    <property type="entry name" value="HTH_CROC1"/>
    <property type="match status" value="1"/>
</dbReference>
<comment type="caution">
    <text evidence="2">The sequence shown here is derived from an EMBL/GenBank/DDBJ whole genome shotgun (WGS) entry which is preliminary data.</text>
</comment>
<keyword evidence="3" id="KW-1185">Reference proteome</keyword>
<dbReference type="Proteomes" id="UP001501822">
    <property type="component" value="Unassembled WGS sequence"/>
</dbReference>
<dbReference type="SUPFAM" id="SSF47413">
    <property type="entry name" value="lambda repressor-like DNA-binding domains"/>
    <property type="match status" value="1"/>
</dbReference>
<reference evidence="3" key="1">
    <citation type="journal article" date="2019" name="Int. J. Syst. Evol. Microbiol.">
        <title>The Global Catalogue of Microorganisms (GCM) 10K type strain sequencing project: providing services to taxonomists for standard genome sequencing and annotation.</title>
        <authorList>
            <consortium name="The Broad Institute Genomics Platform"/>
            <consortium name="The Broad Institute Genome Sequencing Center for Infectious Disease"/>
            <person name="Wu L."/>
            <person name="Ma J."/>
        </authorList>
    </citation>
    <scope>NUCLEOTIDE SEQUENCE [LARGE SCALE GENOMIC DNA]</scope>
    <source>
        <strain evidence="3">JCM 3146</strain>
    </source>
</reference>